<dbReference type="InParanoid" id="A0A7N5P952"/>
<reference evidence="1" key="3">
    <citation type="submission" date="2025-09" db="UniProtKB">
        <authorList>
            <consortium name="Ensembl"/>
        </authorList>
    </citation>
    <scope>IDENTIFICATION</scope>
</reference>
<protein>
    <submittedName>
        <fullName evidence="1">Uncharacterized protein</fullName>
    </submittedName>
</protein>
<organism evidence="1 2">
    <name type="scientific">Ailuropoda melanoleuca</name>
    <name type="common">Giant panda</name>
    <dbReference type="NCBI Taxonomy" id="9646"/>
    <lineage>
        <taxon>Eukaryota</taxon>
        <taxon>Metazoa</taxon>
        <taxon>Chordata</taxon>
        <taxon>Craniata</taxon>
        <taxon>Vertebrata</taxon>
        <taxon>Euteleostomi</taxon>
        <taxon>Mammalia</taxon>
        <taxon>Eutheria</taxon>
        <taxon>Laurasiatheria</taxon>
        <taxon>Carnivora</taxon>
        <taxon>Caniformia</taxon>
        <taxon>Ursidae</taxon>
        <taxon>Ailuropoda</taxon>
    </lineage>
</organism>
<accession>A0A7N5P952</accession>
<reference evidence="1 2" key="1">
    <citation type="journal article" date="2010" name="Nature">
        <title>The sequence and de novo assembly of the giant panda genome.</title>
        <authorList>
            <person name="Li R."/>
            <person name="Fan W."/>
            <person name="Tian G."/>
            <person name="Zhu H."/>
            <person name="He L."/>
            <person name="Cai J."/>
            <person name="Huang Q."/>
            <person name="Cai Q."/>
            <person name="Li B."/>
            <person name="Bai Y."/>
            <person name="Zhang Z."/>
            <person name="Zhang Y."/>
            <person name="Wang W."/>
            <person name="Li J."/>
            <person name="Wei F."/>
            <person name="Li H."/>
            <person name="Jian M."/>
            <person name="Li J."/>
            <person name="Zhang Z."/>
            <person name="Nielsen R."/>
            <person name="Li D."/>
            <person name="Gu W."/>
            <person name="Yang Z."/>
            <person name="Xuan Z."/>
            <person name="Ryder O.A."/>
            <person name="Leung F.C."/>
            <person name="Zhou Y."/>
            <person name="Cao J."/>
            <person name="Sun X."/>
            <person name="Fu Y."/>
            <person name="Fang X."/>
            <person name="Guo X."/>
            <person name="Wang B."/>
            <person name="Hou R."/>
            <person name="Shen F."/>
            <person name="Mu B."/>
            <person name="Ni P."/>
            <person name="Lin R."/>
            <person name="Qian W."/>
            <person name="Wang G."/>
            <person name="Yu C."/>
            <person name="Nie W."/>
            <person name="Wang J."/>
            <person name="Wu Z."/>
            <person name="Liang H."/>
            <person name="Min J."/>
            <person name="Wu Q."/>
            <person name="Cheng S."/>
            <person name="Ruan J."/>
            <person name="Wang M."/>
            <person name="Shi Z."/>
            <person name="Wen M."/>
            <person name="Liu B."/>
            <person name="Ren X."/>
            <person name="Zheng H."/>
            <person name="Dong D."/>
            <person name="Cook K."/>
            <person name="Shan G."/>
            <person name="Zhang H."/>
            <person name="Kosiol C."/>
            <person name="Xie X."/>
            <person name="Lu Z."/>
            <person name="Zheng H."/>
            <person name="Li Y."/>
            <person name="Steiner C.C."/>
            <person name="Lam T.T."/>
            <person name="Lin S."/>
            <person name="Zhang Q."/>
            <person name="Li G."/>
            <person name="Tian J."/>
            <person name="Gong T."/>
            <person name="Liu H."/>
            <person name="Zhang D."/>
            <person name="Fang L."/>
            <person name="Ye C."/>
            <person name="Zhang J."/>
            <person name="Hu W."/>
            <person name="Xu A."/>
            <person name="Ren Y."/>
            <person name="Zhang G."/>
            <person name="Bruford M.W."/>
            <person name="Li Q."/>
            <person name="Ma L."/>
            <person name="Guo Y."/>
            <person name="An N."/>
            <person name="Hu Y."/>
            <person name="Zheng Y."/>
            <person name="Shi Y."/>
            <person name="Li Z."/>
            <person name="Liu Q."/>
            <person name="Chen Y."/>
            <person name="Zhao J."/>
            <person name="Qu N."/>
            <person name="Zhao S."/>
            <person name="Tian F."/>
            <person name="Wang X."/>
            <person name="Wang H."/>
            <person name="Xu L."/>
            <person name="Liu X."/>
            <person name="Vinar T."/>
            <person name="Wang Y."/>
            <person name="Lam T.W."/>
            <person name="Yiu S.M."/>
            <person name="Liu S."/>
            <person name="Zhang H."/>
            <person name="Li D."/>
            <person name="Huang Y."/>
            <person name="Wang X."/>
            <person name="Yang G."/>
            <person name="Jiang Z."/>
            <person name="Wang J."/>
            <person name="Qin N."/>
            <person name="Li L."/>
            <person name="Li J."/>
            <person name="Bolund L."/>
            <person name="Kristiansen K."/>
            <person name="Wong G.K."/>
            <person name="Olson M."/>
            <person name="Zhang X."/>
            <person name="Li S."/>
            <person name="Yang H."/>
            <person name="Wang J."/>
            <person name="Wang J."/>
        </authorList>
    </citation>
    <scope>NUCLEOTIDE SEQUENCE [LARGE SCALE GENOMIC DNA]</scope>
</reference>
<dbReference type="AlphaFoldDB" id="A0A7N5P952"/>
<proteinExistence type="predicted"/>
<dbReference type="Proteomes" id="UP000008912">
    <property type="component" value="Unassembled WGS sequence"/>
</dbReference>
<dbReference type="Ensembl" id="ENSAMET00000025884.1">
    <property type="protein sequence ID" value="ENSAMEP00000042447.1"/>
    <property type="gene ID" value="ENSAMEG00000026529.1"/>
</dbReference>
<name>A0A7N5P952_AILME</name>
<evidence type="ECO:0000313" key="1">
    <source>
        <dbReference type="Ensembl" id="ENSAMEP00000042447.1"/>
    </source>
</evidence>
<sequence>MKPVKIYAFFTPINFLGIQELGTCLSITSEVKDQSLCLAVSYLKKCGSHGSVYISFNKRYVYSHLCRKHCSRFSRLSSCFPA</sequence>
<evidence type="ECO:0000313" key="2">
    <source>
        <dbReference type="Proteomes" id="UP000008912"/>
    </source>
</evidence>
<reference evidence="1" key="2">
    <citation type="submission" date="2025-08" db="UniProtKB">
        <authorList>
            <consortium name="Ensembl"/>
        </authorList>
    </citation>
    <scope>IDENTIFICATION</scope>
</reference>
<dbReference type="GeneTree" id="ENSGT01130000281142"/>
<keyword evidence="2" id="KW-1185">Reference proteome</keyword>